<organism evidence="2 3">
    <name type="scientific">Oncorhynchus mykiss</name>
    <name type="common">Rainbow trout</name>
    <name type="synonym">Salmo gairdneri</name>
    <dbReference type="NCBI Taxonomy" id="8022"/>
    <lineage>
        <taxon>Eukaryota</taxon>
        <taxon>Metazoa</taxon>
        <taxon>Chordata</taxon>
        <taxon>Craniata</taxon>
        <taxon>Vertebrata</taxon>
        <taxon>Euteleostomi</taxon>
        <taxon>Actinopterygii</taxon>
        <taxon>Neopterygii</taxon>
        <taxon>Teleostei</taxon>
        <taxon>Protacanthopterygii</taxon>
        <taxon>Salmoniformes</taxon>
        <taxon>Salmonidae</taxon>
        <taxon>Salmoninae</taxon>
        <taxon>Oncorhynchus</taxon>
    </lineage>
</organism>
<feature type="compositionally biased region" description="Low complexity" evidence="1">
    <location>
        <begin position="281"/>
        <end position="295"/>
    </location>
</feature>
<protein>
    <submittedName>
        <fullName evidence="2">Uncharacterized protein</fullName>
    </submittedName>
</protein>
<evidence type="ECO:0000313" key="3">
    <source>
        <dbReference type="Proteomes" id="UP000193380"/>
    </source>
</evidence>
<evidence type="ECO:0000256" key="1">
    <source>
        <dbReference type="SAM" id="MobiDB-lite"/>
    </source>
</evidence>
<reference evidence="2" key="2">
    <citation type="submission" date="2014-03" db="EMBL/GenBank/DDBJ databases">
        <authorList>
            <person name="Genoscope - CEA"/>
        </authorList>
    </citation>
    <scope>NUCLEOTIDE SEQUENCE</scope>
</reference>
<accession>A0A060YQG0</accession>
<gene>
    <name evidence="2" type="ORF">GSONMT00025793001</name>
</gene>
<reference evidence="2" key="1">
    <citation type="journal article" date="2014" name="Nat. Commun.">
        <title>The rainbow trout genome provides novel insights into evolution after whole-genome duplication in vertebrates.</title>
        <authorList>
            <person name="Berthelot C."/>
            <person name="Brunet F."/>
            <person name="Chalopin D."/>
            <person name="Juanchich A."/>
            <person name="Bernard M."/>
            <person name="Noel B."/>
            <person name="Bento P."/>
            <person name="Da Silva C."/>
            <person name="Labadie K."/>
            <person name="Alberti A."/>
            <person name="Aury J.M."/>
            <person name="Louis A."/>
            <person name="Dehais P."/>
            <person name="Bardou P."/>
            <person name="Montfort J."/>
            <person name="Klopp C."/>
            <person name="Cabau C."/>
            <person name="Gaspin C."/>
            <person name="Thorgaard G.H."/>
            <person name="Boussaha M."/>
            <person name="Quillet E."/>
            <person name="Guyomard R."/>
            <person name="Galiana D."/>
            <person name="Bobe J."/>
            <person name="Volff J.N."/>
            <person name="Genet C."/>
            <person name="Wincker P."/>
            <person name="Jaillon O."/>
            <person name="Roest Crollius H."/>
            <person name="Guiguen Y."/>
        </authorList>
    </citation>
    <scope>NUCLEOTIDE SEQUENCE [LARGE SCALE GENOMIC DNA]</scope>
</reference>
<dbReference type="EMBL" id="FR915994">
    <property type="protein sequence ID" value="CDQ93777.1"/>
    <property type="molecule type" value="Genomic_DNA"/>
</dbReference>
<proteinExistence type="predicted"/>
<feature type="region of interest" description="Disordered" evidence="1">
    <location>
        <begin position="265"/>
        <end position="295"/>
    </location>
</feature>
<dbReference type="Proteomes" id="UP000193380">
    <property type="component" value="Unassembled WGS sequence"/>
</dbReference>
<name>A0A060YQG0_ONCMY</name>
<evidence type="ECO:0000313" key="2">
    <source>
        <dbReference type="EMBL" id="CDQ93777.1"/>
    </source>
</evidence>
<sequence length="368" mass="39274">MAAGGSVEEDITHSPVDTKTTVDSDGWVIVSKVPPKVAEKRNIVNYKVMAVDNTVAEGALGGASGVVVIKEFGKPYESFSSELASKAEEMEEKTYTLGKSYDTMSGKIVTMTTQAKDGGEAAVVVPAVFARELKRAADQSTTTVKIIPVSTEYEMPVSVHLSLPPIEGIGPPMITIQEARTPSPSEGMGPSMITIQEARTPSPSEGMGPSMITIQEARTPSPSEPSDGGLGAMRTVVSIRSSQDISDAARADSRKQLRETFLLGDRSTTPVAPHTPLSPRSPMAKSPMAKSPMKMPKPQMVDLRLSPSPVSYLSRTPSPSKVPKPTFEEMSPELTALLQSARDQTSTRVWTASPAFSQTVFKVASYTI</sequence>
<dbReference type="PaxDb" id="8022-A0A060YQG0"/>
<dbReference type="AlphaFoldDB" id="A0A060YQG0"/>
<dbReference type="STRING" id="8022.A0A060YQG0"/>